<dbReference type="GO" id="GO:0004252">
    <property type="term" value="F:serine-type endopeptidase activity"/>
    <property type="evidence" value="ECO:0007669"/>
    <property type="project" value="InterPro"/>
</dbReference>
<dbReference type="PROSITE" id="PS00761">
    <property type="entry name" value="SPASE_I_3"/>
    <property type="match status" value="1"/>
</dbReference>
<sequence length="101" mass="11645">MRYFKQFQDKIGDKAHNVLNNADVPGFVQGASNFQHRDMCNYSVEGVTCKVPEGQYFVMGDNRDNSLDSRYWGFVPEGNIVGRAFFIWMNFGNFKRIGSFN</sequence>
<reference evidence="6" key="1">
    <citation type="submission" date="2019-08" db="EMBL/GenBank/DDBJ databases">
        <authorList>
            <person name="Kucharzyk K."/>
            <person name="Murdoch R.W."/>
            <person name="Higgins S."/>
            <person name="Loffler F."/>
        </authorList>
    </citation>
    <scope>NUCLEOTIDE SEQUENCE</scope>
</reference>
<name>A0A644Z9N1_9ZZZZ</name>
<evidence type="ECO:0000256" key="1">
    <source>
        <dbReference type="ARBA" id="ARBA00000677"/>
    </source>
</evidence>
<feature type="domain" description="Peptidase S26" evidence="5">
    <location>
        <begin position="35"/>
        <end position="89"/>
    </location>
</feature>
<evidence type="ECO:0000256" key="2">
    <source>
        <dbReference type="ARBA" id="ARBA00009370"/>
    </source>
</evidence>
<proteinExistence type="inferred from homology"/>
<accession>A0A644Z9N1</accession>
<dbReference type="AlphaFoldDB" id="A0A644Z9N1"/>
<dbReference type="InterPro" id="IPR036286">
    <property type="entry name" value="LexA/Signal_pep-like_sf"/>
</dbReference>
<dbReference type="InterPro" id="IPR019533">
    <property type="entry name" value="Peptidase_S26"/>
</dbReference>
<dbReference type="Pfam" id="PF10502">
    <property type="entry name" value="Peptidase_S26"/>
    <property type="match status" value="1"/>
</dbReference>
<evidence type="ECO:0000313" key="6">
    <source>
        <dbReference type="EMBL" id="MPM34664.1"/>
    </source>
</evidence>
<gene>
    <name evidence="6" type="ORF">SDC9_81251</name>
</gene>
<dbReference type="GO" id="GO:0009003">
    <property type="term" value="F:signal peptidase activity"/>
    <property type="evidence" value="ECO:0007669"/>
    <property type="project" value="UniProtKB-EC"/>
</dbReference>
<dbReference type="PANTHER" id="PTHR43390">
    <property type="entry name" value="SIGNAL PEPTIDASE I"/>
    <property type="match status" value="1"/>
</dbReference>
<dbReference type="PANTHER" id="PTHR43390:SF1">
    <property type="entry name" value="CHLOROPLAST PROCESSING PEPTIDASE"/>
    <property type="match status" value="1"/>
</dbReference>
<dbReference type="Gene3D" id="2.10.109.10">
    <property type="entry name" value="Umud Fragment, subunit A"/>
    <property type="match status" value="1"/>
</dbReference>
<dbReference type="GO" id="GO:0006465">
    <property type="term" value="P:signal peptide processing"/>
    <property type="evidence" value="ECO:0007669"/>
    <property type="project" value="InterPro"/>
</dbReference>
<comment type="caution">
    <text evidence="6">The sequence shown here is derived from an EMBL/GenBank/DDBJ whole genome shotgun (WGS) entry which is preliminary data.</text>
</comment>
<dbReference type="SUPFAM" id="SSF51306">
    <property type="entry name" value="LexA/Signal peptidase"/>
    <property type="match status" value="1"/>
</dbReference>
<dbReference type="EC" id="3.4.21.89" evidence="3"/>
<dbReference type="InterPro" id="IPR000223">
    <property type="entry name" value="Pept_S26A_signal_pept_1"/>
</dbReference>
<dbReference type="EMBL" id="VSSQ01007042">
    <property type="protein sequence ID" value="MPM34664.1"/>
    <property type="molecule type" value="Genomic_DNA"/>
</dbReference>
<protein>
    <recommendedName>
        <fullName evidence="3">signal peptidase I</fullName>
        <ecNumber evidence="3">3.4.21.89</ecNumber>
    </recommendedName>
</protein>
<dbReference type="CDD" id="cd06530">
    <property type="entry name" value="S26_SPase_I"/>
    <property type="match status" value="1"/>
</dbReference>
<evidence type="ECO:0000256" key="3">
    <source>
        <dbReference type="ARBA" id="ARBA00013208"/>
    </source>
</evidence>
<dbReference type="GO" id="GO:0016020">
    <property type="term" value="C:membrane"/>
    <property type="evidence" value="ECO:0007669"/>
    <property type="project" value="InterPro"/>
</dbReference>
<dbReference type="InterPro" id="IPR019758">
    <property type="entry name" value="Pept_S26A_signal_pept_1_CS"/>
</dbReference>
<keyword evidence="4" id="KW-0378">Hydrolase</keyword>
<comment type="catalytic activity">
    <reaction evidence="1">
        <text>Cleavage of hydrophobic, N-terminal signal or leader sequences from secreted and periplasmic proteins.</text>
        <dbReference type="EC" id="3.4.21.89"/>
    </reaction>
</comment>
<comment type="similarity">
    <text evidence="2">Belongs to the peptidase S26 family.</text>
</comment>
<dbReference type="NCBIfam" id="TIGR02227">
    <property type="entry name" value="sigpep_I_bact"/>
    <property type="match status" value="1"/>
</dbReference>
<evidence type="ECO:0000259" key="5">
    <source>
        <dbReference type="Pfam" id="PF10502"/>
    </source>
</evidence>
<evidence type="ECO:0000256" key="4">
    <source>
        <dbReference type="ARBA" id="ARBA00022801"/>
    </source>
</evidence>
<organism evidence="6">
    <name type="scientific">bioreactor metagenome</name>
    <dbReference type="NCBI Taxonomy" id="1076179"/>
    <lineage>
        <taxon>unclassified sequences</taxon>
        <taxon>metagenomes</taxon>
        <taxon>ecological metagenomes</taxon>
    </lineage>
</organism>